<evidence type="ECO:0000259" key="13">
    <source>
        <dbReference type="PROSITE" id="PS51554"/>
    </source>
</evidence>
<dbReference type="AlphaFoldDB" id="A0A3G5Y4A8"/>
<dbReference type="InterPro" id="IPR001150">
    <property type="entry name" value="Gly_radical"/>
</dbReference>
<evidence type="ECO:0000313" key="14">
    <source>
        <dbReference type="EMBL" id="VEB89539.1"/>
    </source>
</evidence>
<evidence type="ECO:0000256" key="11">
    <source>
        <dbReference type="SAM" id="MobiDB-lite"/>
    </source>
</evidence>
<evidence type="ECO:0000256" key="5">
    <source>
        <dbReference type="ARBA" id="ARBA00022818"/>
    </source>
</evidence>
<reference evidence="14 15" key="1">
    <citation type="submission" date="2018-12" db="EMBL/GenBank/DDBJ databases">
        <authorList>
            <consortium name="Pathogen Informatics"/>
        </authorList>
    </citation>
    <scope>NUCLEOTIDE SEQUENCE [LARGE SCALE GENOMIC DNA]</scope>
    <source>
        <strain evidence="14 15">NCTC11075</strain>
    </source>
</reference>
<dbReference type="NCBIfam" id="TIGR01255">
    <property type="entry name" value="pyr_form_ly_1"/>
    <property type="match status" value="1"/>
</dbReference>
<evidence type="ECO:0000256" key="1">
    <source>
        <dbReference type="ARBA" id="ARBA00004496"/>
    </source>
</evidence>
<evidence type="ECO:0000256" key="3">
    <source>
        <dbReference type="ARBA" id="ARBA00022490"/>
    </source>
</evidence>
<keyword evidence="10" id="KW-0119">Carbohydrate metabolism</keyword>
<dbReference type="EC" id="2.3.1.54" evidence="10"/>
<evidence type="ECO:0000256" key="8">
    <source>
        <dbReference type="PIRSR" id="PIRSR000379-2"/>
    </source>
</evidence>
<dbReference type="PROSITE" id="PS00850">
    <property type="entry name" value="GLY_RADICAL_1"/>
    <property type="match status" value="1"/>
</dbReference>
<dbReference type="CDD" id="cd01678">
    <property type="entry name" value="PFL1"/>
    <property type="match status" value="1"/>
</dbReference>
<dbReference type="PANTHER" id="PTHR30191">
    <property type="entry name" value="FORMATE ACETYLTRANSFERASE"/>
    <property type="match status" value="1"/>
</dbReference>
<dbReference type="PANTHER" id="PTHR30191:SF7">
    <property type="entry name" value="PFL-LIKE ENZYME TDCE"/>
    <property type="match status" value="1"/>
</dbReference>
<keyword evidence="5 8" id="KW-0556">Organic radical</keyword>
<feature type="modified residue" description="Glycine radical" evidence="8 9">
    <location>
        <position position="739"/>
    </location>
</feature>
<evidence type="ECO:0000256" key="9">
    <source>
        <dbReference type="PROSITE-ProRule" id="PRU00493"/>
    </source>
</evidence>
<dbReference type="InterPro" id="IPR004184">
    <property type="entry name" value="PFL_dom"/>
</dbReference>
<dbReference type="Pfam" id="PF01228">
    <property type="entry name" value="Gly_radical"/>
    <property type="match status" value="1"/>
</dbReference>
<evidence type="ECO:0000259" key="12">
    <source>
        <dbReference type="PROSITE" id="PS51149"/>
    </source>
</evidence>
<gene>
    <name evidence="14" type="primary">tdcE</name>
    <name evidence="14" type="ORF">NCTC11075_02219</name>
</gene>
<evidence type="ECO:0000256" key="10">
    <source>
        <dbReference type="RuleBase" id="RU368075"/>
    </source>
</evidence>
<feature type="domain" description="Glycine radical" evidence="12">
    <location>
        <begin position="636"/>
        <end position="764"/>
    </location>
</feature>
<proteinExistence type="inferred from homology"/>
<comment type="subunit">
    <text evidence="10">Homodimer.</text>
</comment>
<accession>A0A3G5Y4A8</accession>
<evidence type="ECO:0000256" key="2">
    <source>
        <dbReference type="ARBA" id="ARBA00008375"/>
    </source>
</evidence>
<comment type="catalytic activity">
    <reaction evidence="10">
        <text>formate + acetyl-CoA = pyruvate + CoA</text>
        <dbReference type="Rhea" id="RHEA:11844"/>
        <dbReference type="ChEBI" id="CHEBI:15361"/>
        <dbReference type="ChEBI" id="CHEBI:15740"/>
        <dbReference type="ChEBI" id="CHEBI:57287"/>
        <dbReference type="ChEBI" id="CHEBI:57288"/>
        <dbReference type="EC" id="2.3.1.54"/>
    </reaction>
</comment>
<comment type="subcellular location">
    <subcellularLocation>
        <location evidence="1 10">Cytoplasm</location>
    </subcellularLocation>
</comment>
<dbReference type="InterPro" id="IPR019777">
    <property type="entry name" value="Form_AcTrfase_GR_CS"/>
</dbReference>
<feature type="domain" description="PFL" evidence="13">
    <location>
        <begin position="8"/>
        <end position="629"/>
    </location>
</feature>
<dbReference type="InterPro" id="IPR050244">
    <property type="entry name" value="Auton_GlycylRad_Cofactor"/>
</dbReference>
<name>A0A3G5Y4A8_CITKO</name>
<dbReference type="InterPro" id="IPR005949">
    <property type="entry name" value="Form_AcTrfase"/>
</dbReference>
<evidence type="ECO:0000256" key="7">
    <source>
        <dbReference type="PIRSR" id="PIRSR000379-1"/>
    </source>
</evidence>
<feature type="active site" description="Cysteine radical intermediate" evidence="7">
    <location>
        <position position="424"/>
    </location>
</feature>
<evidence type="ECO:0000313" key="15">
    <source>
        <dbReference type="Proteomes" id="UP000270272"/>
    </source>
</evidence>
<dbReference type="PROSITE" id="PS51554">
    <property type="entry name" value="PFL"/>
    <property type="match status" value="1"/>
</dbReference>
<dbReference type="FunFam" id="3.20.70.20:FF:000003">
    <property type="entry name" value="Formate acetyltransferase"/>
    <property type="match status" value="1"/>
</dbReference>
<feature type="active site" description="S-acetylcysteine intermediate" evidence="7">
    <location>
        <position position="423"/>
    </location>
</feature>
<dbReference type="GO" id="GO:0006006">
    <property type="term" value="P:glucose metabolic process"/>
    <property type="evidence" value="ECO:0007669"/>
    <property type="project" value="UniProtKB-UniRule"/>
</dbReference>
<keyword evidence="10" id="KW-0313">Glucose metabolism</keyword>
<keyword evidence="4 10" id="KW-0808">Transferase</keyword>
<keyword evidence="6 10" id="KW-0012">Acyltransferase</keyword>
<comment type="pathway">
    <text evidence="10">Fermentation; pyruvate fermentation; formate from pyruvate: step 1/1.</text>
</comment>
<evidence type="ECO:0000256" key="4">
    <source>
        <dbReference type="ARBA" id="ARBA00022679"/>
    </source>
</evidence>
<dbReference type="GO" id="GO:0005829">
    <property type="term" value="C:cytosol"/>
    <property type="evidence" value="ECO:0007669"/>
    <property type="project" value="TreeGrafter"/>
</dbReference>
<evidence type="ECO:0000256" key="6">
    <source>
        <dbReference type="ARBA" id="ARBA00023315"/>
    </source>
</evidence>
<comment type="similarity">
    <text evidence="2 10">Belongs to the glycyl radical enzyme (GRE) family. PFL subfamily.</text>
</comment>
<dbReference type="PIRSF" id="PIRSF000379">
    <property type="entry name" value="For_Ac_trans_1"/>
    <property type="match status" value="1"/>
</dbReference>
<dbReference type="Proteomes" id="UP000270272">
    <property type="component" value="Chromosome"/>
</dbReference>
<dbReference type="PROSITE" id="PS51149">
    <property type="entry name" value="GLY_RADICAL_2"/>
    <property type="match status" value="1"/>
</dbReference>
<dbReference type="Pfam" id="PF02901">
    <property type="entry name" value="PFL-like"/>
    <property type="match status" value="1"/>
</dbReference>
<organism evidence="14 15">
    <name type="scientific">Citrobacter koseri</name>
    <name type="common">Citrobacter diversus</name>
    <dbReference type="NCBI Taxonomy" id="545"/>
    <lineage>
        <taxon>Bacteria</taxon>
        <taxon>Pseudomonadati</taxon>
        <taxon>Pseudomonadota</taxon>
        <taxon>Gammaproteobacteria</taxon>
        <taxon>Enterobacterales</taxon>
        <taxon>Enterobacteriaceae</taxon>
        <taxon>Citrobacter</taxon>
    </lineage>
</organism>
<feature type="region of interest" description="Disordered" evidence="11">
    <location>
        <begin position="622"/>
        <end position="643"/>
    </location>
</feature>
<dbReference type="SUPFAM" id="SSF51998">
    <property type="entry name" value="PFL-like glycyl radical enzymes"/>
    <property type="match status" value="1"/>
</dbReference>
<dbReference type="GO" id="GO:0008861">
    <property type="term" value="F:formate C-acetyltransferase activity"/>
    <property type="evidence" value="ECO:0007669"/>
    <property type="project" value="UniProtKB-UniRule"/>
</dbReference>
<dbReference type="Gene3D" id="3.20.70.20">
    <property type="match status" value="1"/>
</dbReference>
<dbReference type="UniPathway" id="UPA00920">
    <property type="reaction ID" value="UER00891"/>
</dbReference>
<keyword evidence="3 10" id="KW-0963">Cytoplasm</keyword>
<sequence>MKVNIDTSDMLYAEAWLGFKGTDWKEEINVRDFIQHNYTPYEGDESFLAEATPATTALWEKVMAGIRIENSTHAPVDFDTNIATTITAHDAGYIEQELEKIVGLQTDKPLKRALHPFGGINMIKSSFQAYGREMDADFEYQFTELRKTHNQGVFDAYSPDMLRCRKSGVLTGLPDGYGRGRIIGDYRRVALYGIRYLVRERELQFADLQSNLEWGQNLEATIRLREELAEHRRALLQMQEMAAKYGCDISRPARNAQEAVQWLYFAYLAAVKSQNGGAMSLGRTASFLDIYIERDFKAGILTEEQAQELIDHFIMKIRMVRFLRTPEFDTLFSGDPIWATEVIGGMGLDGRTLVTKNSFRYLHTLHTMGPAPEPNLTVLWSEALPVAFKKYAAQVSIVTSSLQYENDDLMRADFDSDDYAIACCVSPMVIGKQMQFFGARANLAKTLLYAINGGVDEKLKIQVGPKTAPLMDDVLDYDTVMESLDHFMDWLAVQYISALNIIHYMHDKYSYEASLMALHDRDVYRTMACGIAGLSVAADSLSAIKYAKVKPVRDHNGLAVDFVIEGEYPQYGNNDERVDSIACDLVERFMKKIKVLPTYRNAVPTQSILTITSNVVYGQKTGNTPDGRRGGTPFAPGANPMHGRDRKGAVASLTSVAKLPFTYAKDGISYTFSIVPAALGKDDGVRKTNLVGLLDGYFHHEAHVEGGQHLNVNVMNREMLLDAIEHPESYPNLTIRVSGYAVRFNALTREQQQDVISRTFTQAI</sequence>
<protein>
    <recommendedName>
        <fullName evidence="10">Formate acetyltransferase</fullName>
        <ecNumber evidence="10">2.3.1.54</ecNumber>
    </recommendedName>
    <alternativeName>
        <fullName evidence="10">Pyruvate formate-lyase</fullName>
    </alternativeName>
</protein>
<dbReference type="RefSeq" id="WP_047461071.1">
    <property type="nucleotide sequence ID" value="NZ_CP033780.1"/>
</dbReference>
<dbReference type="EMBL" id="LR134204">
    <property type="protein sequence ID" value="VEB89539.1"/>
    <property type="molecule type" value="Genomic_DNA"/>
</dbReference>